<name>A0ABS7FH30_9NEIS</name>
<sequence>MPSKLKYQIQPAPEVDTATLRRLHALRLAQFPFRRADPAREAAMWREFQDSYRQRAAWSVIFRDADGAPRGFWLAVCERPRPPAPRGVLLRVDYLYTEPGWRGSSVLIASTLRLLWRTKLQAPGLPLWFGCICFPNSFIRVAATFEQVRTLADAPLAAADRALLLQLGADAAGARWRAASGLADFSDHHPPALAAGIADTPRLARHLARYEAANPDWRRGMAMPMFCRIGLATAIRGVWHTLRRAWRRKRAA</sequence>
<accession>A0ABS7FH30</accession>
<keyword evidence="2" id="KW-1185">Reference proteome</keyword>
<dbReference type="Proteomes" id="UP000711178">
    <property type="component" value="Unassembled WGS sequence"/>
</dbReference>
<comment type="caution">
    <text evidence="1">The sequence shown here is derived from an EMBL/GenBank/DDBJ whole genome shotgun (WGS) entry which is preliminary data.</text>
</comment>
<gene>
    <name evidence="1" type="ORF">KIF53_14155</name>
</gene>
<evidence type="ECO:0000313" key="2">
    <source>
        <dbReference type="Proteomes" id="UP000711178"/>
    </source>
</evidence>
<protein>
    <recommendedName>
        <fullName evidence="3">N-acetyltransferase domain-containing protein</fullName>
    </recommendedName>
</protein>
<dbReference type="RefSeq" id="WP_043576889.1">
    <property type="nucleotide sequence ID" value="NZ_CP142381.1"/>
</dbReference>
<organism evidence="1 2">
    <name type="scientific">Chromobacterium subtsugae</name>
    <dbReference type="NCBI Taxonomy" id="251747"/>
    <lineage>
        <taxon>Bacteria</taxon>
        <taxon>Pseudomonadati</taxon>
        <taxon>Pseudomonadota</taxon>
        <taxon>Betaproteobacteria</taxon>
        <taxon>Neisseriales</taxon>
        <taxon>Chromobacteriaceae</taxon>
        <taxon>Chromobacterium</taxon>
    </lineage>
</organism>
<reference evidence="1 2" key="1">
    <citation type="submission" date="2021-05" db="EMBL/GenBank/DDBJ databases">
        <title>Draft Whole Genome Sequencing Of Biosensor Chromobacterium violaceum Strain CV026 Reveals A Regulatory RNA In Chromobacterium violaceum Phenotype Regulatory Network.</title>
        <authorList>
            <person name="Hong K.W."/>
            <person name="Chan K.G."/>
            <person name="Chang C.-Y."/>
        </authorList>
    </citation>
    <scope>NUCLEOTIDE SEQUENCE [LARGE SCALE GENOMIC DNA]</scope>
    <source>
        <strain evidence="1 2">ATCC 31532</strain>
    </source>
</reference>
<dbReference type="GeneID" id="89684222"/>
<dbReference type="EMBL" id="JAHDTB010000012">
    <property type="protein sequence ID" value="MBW8288775.1"/>
    <property type="molecule type" value="Genomic_DNA"/>
</dbReference>
<proteinExistence type="predicted"/>
<evidence type="ECO:0008006" key="3">
    <source>
        <dbReference type="Google" id="ProtNLM"/>
    </source>
</evidence>
<evidence type="ECO:0000313" key="1">
    <source>
        <dbReference type="EMBL" id="MBW8288775.1"/>
    </source>
</evidence>